<evidence type="ECO:0000256" key="2">
    <source>
        <dbReference type="ARBA" id="ARBA00004496"/>
    </source>
</evidence>
<dbReference type="Pfam" id="PF02446">
    <property type="entry name" value="Glyco_hydro_77"/>
    <property type="match status" value="1"/>
</dbReference>
<dbReference type="SUPFAM" id="SSF51445">
    <property type="entry name" value="(Trans)glycosidases"/>
    <property type="match status" value="1"/>
</dbReference>
<comment type="catalytic activity">
    <reaction evidence="1">
        <text>Transfers a segment of a (1-&gt;4)-alpha-D-glucan to a new position in an acceptor, which may be glucose or a (1-&gt;4)-alpha-D-glucan.</text>
        <dbReference type="EC" id="2.4.1.25"/>
    </reaction>
</comment>
<feature type="domain" description="CBM20" evidence="12">
    <location>
        <begin position="2"/>
        <end position="83"/>
    </location>
</feature>
<dbReference type="InterPro" id="IPR002044">
    <property type="entry name" value="CBM20"/>
</dbReference>
<dbReference type="Gene3D" id="3.20.20.80">
    <property type="entry name" value="Glycosidases"/>
    <property type="match status" value="2"/>
</dbReference>
<evidence type="ECO:0000256" key="7">
    <source>
        <dbReference type="ARBA" id="ARBA00022676"/>
    </source>
</evidence>
<dbReference type="GO" id="GO:0004134">
    <property type="term" value="F:4-alpha-glucanotransferase activity"/>
    <property type="evidence" value="ECO:0007669"/>
    <property type="project" value="UniProtKB-EC"/>
</dbReference>
<name>A0A9D2CBZ1_9BACT</name>
<reference evidence="13" key="2">
    <citation type="submission" date="2021-04" db="EMBL/GenBank/DDBJ databases">
        <authorList>
            <person name="Gilroy R."/>
        </authorList>
    </citation>
    <scope>NUCLEOTIDE SEQUENCE</scope>
    <source>
        <strain evidence="13">5134</strain>
    </source>
</reference>
<evidence type="ECO:0000256" key="5">
    <source>
        <dbReference type="ARBA" id="ARBA00020295"/>
    </source>
</evidence>
<evidence type="ECO:0000256" key="1">
    <source>
        <dbReference type="ARBA" id="ARBA00000439"/>
    </source>
</evidence>
<dbReference type="InterPro" id="IPR013783">
    <property type="entry name" value="Ig-like_fold"/>
</dbReference>
<keyword evidence="6" id="KW-0963">Cytoplasm</keyword>
<comment type="similarity">
    <text evidence="3">Belongs to the disproportionating enzyme family.</text>
</comment>
<dbReference type="EC" id="2.4.1.25" evidence="4"/>
<dbReference type="Proteomes" id="UP000886844">
    <property type="component" value="Unassembled WGS sequence"/>
</dbReference>
<evidence type="ECO:0000259" key="12">
    <source>
        <dbReference type="SMART" id="SM01065"/>
    </source>
</evidence>
<comment type="caution">
    <text evidence="13">The sequence shown here is derived from an EMBL/GenBank/DDBJ whole genome shotgun (WGS) entry which is preliminary data.</text>
</comment>
<dbReference type="PANTHER" id="PTHR32518:SF3">
    <property type="entry name" value="4-ALPHA-GLUCANOTRANSFERASE"/>
    <property type="match status" value="1"/>
</dbReference>
<evidence type="ECO:0000256" key="10">
    <source>
        <dbReference type="ARBA" id="ARBA00031423"/>
    </source>
</evidence>
<evidence type="ECO:0000313" key="14">
    <source>
        <dbReference type="Proteomes" id="UP000886844"/>
    </source>
</evidence>
<protein>
    <recommendedName>
        <fullName evidence="5">4-alpha-glucanotransferase</fullName>
        <ecNumber evidence="4">2.4.1.25</ecNumber>
    </recommendedName>
    <alternativeName>
        <fullName evidence="10">Amylomaltase</fullName>
    </alternativeName>
    <alternativeName>
        <fullName evidence="11">Disproportionating enzyme</fullName>
    </alternativeName>
</protein>
<evidence type="ECO:0000256" key="11">
    <source>
        <dbReference type="ARBA" id="ARBA00031501"/>
    </source>
</evidence>
<evidence type="ECO:0000256" key="4">
    <source>
        <dbReference type="ARBA" id="ARBA00012560"/>
    </source>
</evidence>
<feature type="domain" description="CBM20" evidence="12">
    <location>
        <begin position="131"/>
        <end position="220"/>
    </location>
</feature>
<dbReference type="PANTHER" id="PTHR32518">
    <property type="match status" value="1"/>
</dbReference>
<dbReference type="InterPro" id="IPR003385">
    <property type="entry name" value="Glyco_hydro_77"/>
</dbReference>
<organism evidence="13 14">
    <name type="scientific">Candidatus Alistipes intestinigallinarum</name>
    <dbReference type="NCBI Taxonomy" id="2838440"/>
    <lineage>
        <taxon>Bacteria</taxon>
        <taxon>Pseudomonadati</taxon>
        <taxon>Bacteroidota</taxon>
        <taxon>Bacteroidia</taxon>
        <taxon>Bacteroidales</taxon>
        <taxon>Rikenellaceae</taxon>
        <taxon>Alistipes</taxon>
    </lineage>
</organism>
<evidence type="ECO:0000256" key="6">
    <source>
        <dbReference type="ARBA" id="ARBA00022490"/>
    </source>
</evidence>
<dbReference type="SUPFAM" id="SSF49452">
    <property type="entry name" value="Starch-binding domain-like"/>
    <property type="match status" value="2"/>
</dbReference>
<keyword evidence="9" id="KW-0119">Carbohydrate metabolism</keyword>
<evidence type="ECO:0000313" key="13">
    <source>
        <dbReference type="EMBL" id="HIY68433.1"/>
    </source>
</evidence>
<dbReference type="InterPro" id="IPR017853">
    <property type="entry name" value="GH"/>
</dbReference>
<dbReference type="EMBL" id="DXDA01000027">
    <property type="protein sequence ID" value="HIY68433.1"/>
    <property type="molecule type" value="Genomic_DNA"/>
</dbReference>
<reference evidence="13" key="1">
    <citation type="journal article" date="2021" name="PeerJ">
        <title>Extensive microbial diversity within the chicken gut microbiome revealed by metagenomics and culture.</title>
        <authorList>
            <person name="Gilroy R."/>
            <person name="Ravi A."/>
            <person name="Getino M."/>
            <person name="Pursley I."/>
            <person name="Horton D.L."/>
            <person name="Alikhan N.F."/>
            <person name="Baker D."/>
            <person name="Gharbi K."/>
            <person name="Hall N."/>
            <person name="Watson M."/>
            <person name="Adriaenssens E.M."/>
            <person name="Foster-Nyarko E."/>
            <person name="Jarju S."/>
            <person name="Secka A."/>
            <person name="Antonio M."/>
            <person name="Oren A."/>
            <person name="Chaudhuri R.R."/>
            <person name="La Ragione R."/>
            <person name="Hildebrand F."/>
            <person name="Pallen M.J."/>
        </authorList>
    </citation>
    <scope>NUCLEOTIDE SEQUENCE</scope>
    <source>
        <strain evidence="13">5134</strain>
    </source>
</reference>
<evidence type="ECO:0000256" key="3">
    <source>
        <dbReference type="ARBA" id="ARBA00005684"/>
    </source>
</evidence>
<accession>A0A9D2CBZ1</accession>
<gene>
    <name evidence="13" type="ORF">H9828_03335</name>
</gene>
<sequence>MRLIFEIEYHTQWGEQLVLLLGKRKIALQYTEKDIWQGEVEYRSRPERLEYRYTVERNGVTIRTEWHAHRLPLPALKPRRRLRIRDRWQEIRPDAAFYSTAFTHGIFNRTAGAPGPADPQTSIHSEAHSPAAEVLLRIVEPSIHPDETLAIASAGLDNWQRIVPLDDTDFPVWSCACDLPAGCAYKLLIANRTTLAPVQWEEGPNRLWPEPADGELLLDASLTPRFPERPWRSAGTAIPVFSLRSEQSFGVGEFLDLKLLIDWAAATRQRVIQVLPINDTSMTGTWEDSYPYNANSSFALHPQFLRLTEAGVVEDDEYRRLRDELNALPEVDYERVNRAKQRLLRAAFAQNAAYTASRPDYQAFLDENRAWLLPYAAYCTLRDEHGTADFSRWGDMARYDRKRVEAYCLRKRDEVAYHCYVQFYLHLQLTEVSRYAHSRGIILKGDLPIGVSRTSADAWQSPRLYHLDSQAGAPPDAFSAMGQNWGFPTYDWERMAQDHYAWWRERLRKMGEYFDAYRIDHILGFFRIWEIPAEAVHGLLGHFNPALPYPAEELRQIGFDVERGFGTTPPLDDATLGELFGDRASEVRERCLKEGRLRPEFATQRGVAAHLPGEDEPTTRLREGLMALLDDVLFVEDPRRKGYFHPRIAGHATRSYRMLAPWQQEAFDRLHDDFFYRRHDLFWKESALRKLPVLQTSSEMLPCGEDLGMIPACVPETMRMLQILSLEIQRMPKTFGEAFADPARYPYLSVCTTSTHDMNPLRAWWEEDRDVTTRFYREVLHGEGGAPRSCEPWICRRIIEMHLASPAMFTILPLQDWLSMDETLRAADPHKERINIPAIPRYQWRYRMHLTLERLLAAEDFNTTLCDMIALNGRR</sequence>
<dbReference type="SMART" id="SM01065">
    <property type="entry name" value="CBM_2"/>
    <property type="match status" value="2"/>
</dbReference>
<dbReference type="Gene3D" id="2.60.40.10">
    <property type="entry name" value="Immunoglobulins"/>
    <property type="match status" value="1"/>
</dbReference>
<dbReference type="AlphaFoldDB" id="A0A9D2CBZ1"/>
<comment type="subcellular location">
    <subcellularLocation>
        <location evidence="2">Cytoplasm</location>
    </subcellularLocation>
</comment>
<proteinExistence type="inferred from homology"/>
<dbReference type="InterPro" id="IPR013784">
    <property type="entry name" value="Carb-bd-like_fold"/>
</dbReference>
<dbReference type="GO" id="GO:2001070">
    <property type="term" value="F:starch binding"/>
    <property type="evidence" value="ECO:0007669"/>
    <property type="project" value="InterPro"/>
</dbReference>
<evidence type="ECO:0000256" key="8">
    <source>
        <dbReference type="ARBA" id="ARBA00022679"/>
    </source>
</evidence>
<dbReference type="GO" id="GO:0005737">
    <property type="term" value="C:cytoplasm"/>
    <property type="evidence" value="ECO:0007669"/>
    <property type="project" value="UniProtKB-SubCell"/>
</dbReference>
<evidence type="ECO:0000256" key="9">
    <source>
        <dbReference type="ARBA" id="ARBA00023277"/>
    </source>
</evidence>
<keyword evidence="8 13" id="KW-0808">Transferase</keyword>
<dbReference type="GO" id="GO:0005975">
    <property type="term" value="P:carbohydrate metabolic process"/>
    <property type="evidence" value="ECO:0007669"/>
    <property type="project" value="InterPro"/>
</dbReference>
<keyword evidence="7 13" id="KW-0328">Glycosyltransferase</keyword>